<reference evidence="3" key="1">
    <citation type="journal article" date="2015" name="Proc. Natl. Acad. Sci. U.S.A.">
        <title>Genome sequence of the Asian Tiger mosquito, Aedes albopictus, reveals insights into its biology, genetics, and evolution.</title>
        <authorList>
            <person name="Chen X.G."/>
            <person name="Jiang X."/>
            <person name="Gu J."/>
            <person name="Xu M."/>
            <person name="Wu Y."/>
            <person name="Deng Y."/>
            <person name="Zhang C."/>
            <person name="Bonizzoni M."/>
            <person name="Dermauw W."/>
            <person name="Vontas J."/>
            <person name="Armbruster P."/>
            <person name="Huang X."/>
            <person name="Yang Y."/>
            <person name="Zhang H."/>
            <person name="He W."/>
            <person name="Peng H."/>
            <person name="Liu Y."/>
            <person name="Wu K."/>
            <person name="Chen J."/>
            <person name="Lirakis M."/>
            <person name="Topalis P."/>
            <person name="Van Leeuwen T."/>
            <person name="Hall A.B."/>
            <person name="Jiang X."/>
            <person name="Thorpe C."/>
            <person name="Mueller R.L."/>
            <person name="Sun C."/>
            <person name="Waterhouse R.M."/>
            <person name="Yan G."/>
            <person name="Tu Z.J."/>
            <person name="Fang X."/>
            <person name="James A.A."/>
        </authorList>
    </citation>
    <scope>NUCLEOTIDE SEQUENCE [LARGE SCALE GENOMIC DNA]</scope>
    <source>
        <strain evidence="3">Foshan</strain>
    </source>
</reference>
<evidence type="ECO:0000256" key="1">
    <source>
        <dbReference type="SAM" id="MobiDB-lite"/>
    </source>
</evidence>
<keyword evidence="3" id="KW-1185">Reference proteome</keyword>
<dbReference type="PANTHER" id="PTHR22955:SF65">
    <property type="entry name" value="INTEGRASE CATALYTIC DOMAIN-CONTAINING PROTEIN"/>
    <property type="match status" value="1"/>
</dbReference>
<protein>
    <recommendedName>
        <fullName evidence="4">Peptidase aspartic putative domain-containing protein</fullName>
    </recommendedName>
</protein>
<feature type="compositionally biased region" description="Low complexity" evidence="1">
    <location>
        <begin position="147"/>
        <end position="161"/>
    </location>
</feature>
<dbReference type="GeneID" id="134290980"/>
<sequence>MLKFLTNHRTVLRSISGETQAPKEPKKFSKFSSSYSVQQQSCPFCSDGQHWTYQCKRFREMRVDERRNAVKVNDLCFNCLGRGHTSKVCSRGACRVCGQRHHSLLHINSTNEQQAPQSNKRSQQSPQNPQSSQTSSFSQHEKPTHTNPQQSSNQSSKNPIPIANPSMQTPPTLDTPNVVLTAQEAKVSRSVLLATAIVILEDPFGNTMQARALLDSGSQLCFISERASQRLKFKRSREALSISGIGQAAKKCKQSIFARVRSRISSFTGEDVFYVLPQVTLNLPTRKIDSNSLQLPGGIALADPLFTEPGSVDVIIGAVLFFDLLLKEKFKLGEDGPVVQNTNLGWIVCGNLPVETDVLRPHVANLCTERLDDLLTRFWELESCKTDKC</sequence>
<organism evidence="2 3">
    <name type="scientific">Aedes albopictus</name>
    <name type="common">Asian tiger mosquito</name>
    <name type="synonym">Stegomyia albopicta</name>
    <dbReference type="NCBI Taxonomy" id="7160"/>
    <lineage>
        <taxon>Eukaryota</taxon>
        <taxon>Metazoa</taxon>
        <taxon>Ecdysozoa</taxon>
        <taxon>Arthropoda</taxon>
        <taxon>Hexapoda</taxon>
        <taxon>Insecta</taxon>
        <taxon>Pterygota</taxon>
        <taxon>Neoptera</taxon>
        <taxon>Endopterygota</taxon>
        <taxon>Diptera</taxon>
        <taxon>Nematocera</taxon>
        <taxon>Culicoidea</taxon>
        <taxon>Culicidae</taxon>
        <taxon>Culicinae</taxon>
        <taxon>Aedini</taxon>
        <taxon>Aedes</taxon>
        <taxon>Stegomyia</taxon>
    </lineage>
</organism>
<dbReference type="Proteomes" id="UP000069940">
    <property type="component" value="Unassembled WGS sequence"/>
</dbReference>
<dbReference type="RefSeq" id="XP_062714204.1">
    <property type="nucleotide sequence ID" value="XM_062858220.1"/>
</dbReference>
<feature type="compositionally biased region" description="Polar residues" evidence="1">
    <location>
        <begin position="165"/>
        <end position="175"/>
    </location>
</feature>
<accession>A0ABM2A1D1</accession>
<dbReference type="PANTHER" id="PTHR22955">
    <property type="entry name" value="RETROTRANSPOSON"/>
    <property type="match status" value="1"/>
</dbReference>
<feature type="region of interest" description="Disordered" evidence="1">
    <location>
        <begin position="111"/>
        <end position="175"/>
    </location>
</feature>
<evidence type="ECO:0008006" key="4">
    <source>
        <dbReference type="Google" id="ProtNLM"/>
    </source>
</evidence>
<reference evidence="2" key="2">
    <citation type="submission" date="2025-05" db="UniProtKB">
        <authorList>
            <consortium name="EnsemblMetazoa"/>
        </authorList>
    </citation>
    <scope>IDENTIFICATION</scope>
    <source>
        <strain evidence="2">Foshan</strain>
    </source>
</reference>
<feature type="compositionally biased region" description="Low complexity" evidence="1">
    <location>
        <begin position="116"/>
        <end position="138"/>
    </location>
</feature>
<name>A0ABM2A1D1_AEDAL</name>
<dbReference type="CDD" id="cd00303">
    <property type="entry name" value="retropepsin_like"/>
    <property type="match status" value="1"/>
</dbReference>
<proteinExistence type="predicted"/>
<evidence type="ECO:0000313" key="3">
    <source>
        <dbReference type="Proteomes" id="UP000069940"/>
    </source>
</evidence>
<evidence type="ECO:0000313" key="2">
    <source>
        <dbReference type="EnsemblMetazoa" id="AALFPA23_023555.P35035"/>
    </source>
</evidence>
<dbReference type="EnsemblMetazoa" id="AALFPA23_023555.R35035">
    <property type="protein sequence ID" value="AALFPA23_023555.P35035"/>
    <property type="gene ID" value="AALFPA23_023555"/>
</dbReference>